<comment type="caution">
    <text evidence="1">The sequence shown here is derived from an EMBL/GenBank/DDBJ whole genome shotgun (WGS) entry which is preliminary data.</text>
</comment>
<name>A0ABT2BZQ2_9BURK</name>
<dbReference type="SUPFAM" id="SSF56935">
    <property type="entry name" value="Porins"/>
    <property type="match status" value="1"/>
</dbReference>
<dbReference type="RefSeq" id="WP_259449647.1">
    <property type="nucleotide sequence ID" value="NZ_CP119520.1"/>
</dbReference>
<protein>
    <submittedName>
        <fullName evidence="1">Exopolysaccharide biosynthesis protein EpsL</fullName>
    </submittedName>
</protein>
<sequence>MRERRYGIDLIIERPTRRLVTLLLALYALPAGAGPGDALHLYAGVGYAHDDNLLRVPEGQPAFGGARADSWWTREGGLLFDKTYSRQRISIVAKLSKYDFDYFKQLNYDGKDLQATWFWQLGNHLEGKVGTTHEQVLAPYTDIASSERNLRRTRGRFAEGAWRFHSSWRVRTGFQRDKYDYELFAQRYNNRTEDASEVELDYLPSSGSTVGLVARRVKGKYPYPRPVGPNLLNDNFTQDELKARVLWIATGSTTFDALVGYTRRDQRSFGTGKTSGVAGKVKATYQPRGKMTYRAAVWRDFAPLESTVVSYTLNKGASVGAQWDATARIKVNADAVYERRNYNARETFAGAGDIRDSIRTQSLSATWTPRPTIQVSAGLAHQARSRVPALGTGGFTANGMTVSASGQF</sequence>
<dbReference type="Proteomes" id="UP001165263">
    <property type="component" value="Unassembled WGS sequence"/>
</dbReference>
<keyword evidence="2" id="KW-1185">Reference proteome</keyword>
<dbReference type="NCBIfam" id="TIGR03014">
    <property type="entry name" value="EpsL"/>
    <property type="match status" value="1"/>
</dbReference>
<accession>A0ABT2BZQ2</accession>
<dbReference type="InterPro" id="IPR017465">
    <property type="entry name" value="EpsL_proteobac"/>
</dbReference>
<evidence type="ECO:0000313" key="2">
    <source>
        <dbReference type="Proteomes" id="UP001165263"/>
    </source>
</evidence>
<organism evidence="1 2">
    <name type="scientific">Telluria mixta</name>
    <dbReference type="NCBI Taxonomy" id="34071"/>
    <lineage>
        <taxon>Bacteria</taxon>
        <taxon>Pseudomonadati</taxon>
        <taxon>Pseudomonadota</taxon>
        <taxon>Betaproteobacteria</taxon>
        <taxon>Burkholderiales</taxon>
        <taxon>Oxalobacteraceae</taxon>
        <taxon>Telluria group</taxon>
        <taxon>Telluria</taxon>
    </lineage>
</organism>
<proteinExistence type="predicted"/>
<dbReference type="EMBL" id="JANUHC010000004">
    <property type="protein sequence ID" value="MCS0630546.1"/>
    <property type="molecule type" value="Genomic_DNA"/>
</dbReference>
<evidence type="ECO:0000313" key="1">
    <source>
        <dbReference type="EMBL" id="MCS0630546.1"/>
    </source>
</evidence>
<gene>
    <name evidence="1" type="ORF">NX786_14495</name>
</gene>
<reference evidence="1" key="1">
    <citation type="submission" date="2022-08" db="EMBL/GenBank/DDBJ databases">
        <title>Reclassification of Massilia species as members of the genera Telluria, Duganella, Pseudoduganella, Mokoshia gen. nov. and Zemynaea gen. nov. using orthogonal and non-orthogonal genome-based approaches.</title>
        <authorList>
            <person name="Bowman J.P."/>
        </authorList>
    </citation>
    <scope>NUCLEOTIDE SEQUENCE</scope>
    <source>
        <strain evidence="1">LMG 11547</strain>
    </source>
</reference>